<accession>T1FBI2</accession>
<dbReference type="GeneID" id="20206181"/>
<dbReference type="Proteomes" id="UP000015101">
    <property type="component" value="Unassembled WGS sequence"/>
</dbReference>
<dbReference type="EMBL" id="AMQM01006015">
    <property type="status" value="NOT_ANNOTATED_CDS"/>
    <property type="molecule type" value="Genomic_DNA"/>
</dbReference>
<gene>
    <name evidence="2" type="primary">20206181</name>
    <name evidence="1" type="ORF">HELRODRAFT_177329</name>
</gene>
<evidence type="ECO:0000313" key="3">
    <source>
        <dbReference type="Proteomes" id="UP000015101"/>
    </source>
</evidence>
<dbReference type="HOGENOM" id="CLU_351006_0_0_1"/>
<dbReference type="SUPFAM" id="SSF56436">
    <property type="entry name" value="C-type lectin-like"/>
    <property type="match status" value="1"/>
</dbReference>
<keyword evidence="3" id="KW-1185">Reference proteome</keyword>
<dbReference type="EnsemblMetazoa" id="HelroT177329">
    <property type="protein sequence ID" value="HelroP177329"/>
    <property type="gene ID" value="HelroG177329"/>
</dbReference>
<reference evidence="1 3" key="2">
    <citation type="journal article" date="2013" name="Nature">
        <title>Insights into bilaterian evolution from three spiralian genomes.</title>
        <authorList>
            <person name="Simakov O."/>
            <person name="Marletaz F."/>
            <person name="Cho S.J."/>
            <person name="Edsinger-Gonzales E."/>
            <person name="Havlak P."/>
            <person name="Hellsten U."/>
            <person name="Kuo D.H."/>
            <person name="Larsson T."/>
            <person name="Lv J."/>
            <person name="Arendt D."/>
            <person name="Savage R."/>
            <person name="Osoegawa K."/>
            <person name="de Jong P."/>
            <person name="Grimwood J."/>
            <person name="Chapman J.A."/>
            <person name="Shapiro H."/>
            <person name="Aerts A."/>
            <person name="Otillar R.P."/>
            <person name="Terry A.Y."/>
            <person name="Boore J.L."/>
            <person name="Grigoriev I.V."/>
            <person name="Lindberg D.R."/>
            <person name="Seaver E.C."/>
            <person name="Weisblat D.A."/>
            <person name="Putnam N.H."/>
            <person name="Rokhsar D.S."/>
        </authorList>
    </citation>
    <scope>NUCLEOTIDE SEQUENCE</scope>
</reference>
<reference evidence="2" key="3">
    <citation type="submission" date="2015-06" db="UniProtKB">
        <authorList>
            <consortium name="EnsemblMetazoa"/>
        </authorList>
    </citation>
    <scope>IDENTIFICATION</scope>
</reference>
<name>T1FBI2_HELRO</name>
<reference evidence="3" key="1">
    <citation type="submission" date="2012-12" db="EMBL/GenBank/DDBJ databases">
        <authorList>
            <person name="Hellsten U."/>
            <person name="Grimwood J."/>
            <person name="Chapman J.A."/>
            <person name="Shapiro H."/>
            <person name="Aerts A."/>
            <person name="Otillar R.P."/>
            <person name="Terry A.Y."/>
            <person name="Boore J.L."/>
            <person name="Simakov O."/>
            <person name="Marletaz F."/>
            <person name="Cho S.-J."/>
            <person name="Edsinger-Gonzales E."/>
            <person name="Havlak P."/>
            <person name="Kuo D.-H."/>
            <person name="Larsson T."/>
            <person name="Lv J."/>
            <person name="Arendt D."/>
            <person name="Savage R."/>
            <person name="Osoegawa K."/>
            <person name="de Jong P."/>
            <person name="Lindberg D.R."/>
            <person name="Seaver E.C."/>
            <person name="Weisblat D.A."/>
            <person name="Putnam N.H."/>
            <person name="Grigoriev I.V."/>
            <person name="Rokhsar D.S."/>
        </authorList>
    </citation>
    <scope>NUCLEOTIDE SEQUENCE</scope>
</reference>
<proteinExistence type="predicted"/>
<dbReference type="CDD" id="cd00037">
    <property type="entry name" value="CLECT"/>
    <property type="match status" value="1"/>
</dbReference>
<organism evidence="2 3">
    <name type="scientific">Helobdella robusta</name>
    <name type="common">Californian leech</name>
    <dbReference type="NCBI Taxonomy" id="6412"/>
    <lineage>
        <taxon>Eukaryota</taxon>
        <taxon>Metazoa</taxon>
        <taxon>Spiralia</taxon>
        <taxon>Lophotrochozoa</taxon>
        <taxon>Annelida</taxon>
        <taxon>Clitellata</taxon>
        <taxon>Hirudinea</taxon>
        <taxon>Rhynchobdellida</taxon>
        <taxon>Glossiphoniidae</taxon>
        <taxon>Helobdella</taxon>
    </lineage>
</organism>
<dbReference type="EMBL" id="KB097222">
    <property type="protein sequence ID" value="ESN98092.1"/>
    <property type="molecule type" value="Genomic_DNA"/>
</dbReference>
<dbReference type="InParanoid" id="T1FBI2"/>
<dbReference type="KEGG" id="hro:HELRODRAFT_177329"/>
<evidence type="ECO:0000313" key="1">
    <source>
        <dbReference type="EMBL" id="ESN98092.1"/>
    </source>
</evidence>
<evidence type="ECO:0000313" key="2">
    <source>
        <dbReference type="EnsemblMetazoa" id="HelroP177329"/>
    </source>
</evidence>
<dbReference type="RefSeq" id="XP_009023785.1">
    <property type="nucleotide sequence ID" value="XM_009025537.1"/>
</dbReference>
<dbReference type="InterPro" id="IPR016187">
    <property type="entry name" value="CTDL_fold"/>
</dbReference>
<evidence type="ECO:0008006" key="4">
    <source>
        <dbReference type="Google" id="ProtNLM"/>
    </source>
</evidence>
<dbReference type="CTD" id="20206181"/>
<dbReference type="AlphaFoldDB" id="T1FBI2"/>
<protein>
    <recommendedName>
        <fullName evidence="4">C-type lectin domain-containing protein</fullName>
    </recommendedName>
</protein>
<sequence>MADCVLVFFYIPPIIIIRRTHRKCDRVRLVVGVSKDCSYHAHHCFYVVHVGTSVVTNTTSANAICKSRAKEGYLLEPYDRTMHVAARKYAERKGNRKTLFPVNALYVHTESLKNILSNQTPDSIPPNIEIDKEQSEKNYLYATLDDSKQSWIFKTADHHHLHRTVCTFKNKELPCTRKYTPAKLILRDETNKFKASSSLKIDYPEYVPAKNVKVINGSFYFDNHTWNVMFDYLKMHGNIDWLAFHNNSKLKQFICEFMLYSNKSYVLTEKDFKEVGINIKTFQKMTNFLKFIKTQYRIDVRSRDSLIIRPASGLFKGAAEKFLGWLKGDFIEKLCRFLALLFNPSKLTQEEVEDMHIPWTLFSIYKDFLFPILDAMIGIQRISNLVITICYKIQAILTPLLRMNWSAILSGKLQSIFEGLDLQFIGDLILKNDKSLFHFSENMLDSVKNVPTSQVSKYKSSMSKLSSSVNKKQTSVSNLIGNFKNGNMLNWRKFYNGGQSSFSKIANLDFNKMGQIYSSLKGKVDDISPSLLTKFGMKVDGDHFSLVKKALGGFENSINTFGFNLSGIVAKHYGGFDNKFINSVKMLKTSGINVKASSLQKLSGMVGREEDEENESDVEVPYGKLVKNHKRRSLSKQQSNPLADPTILENPFAVSESILGNLSIPRTDWNAMVQRVGDNENPYKFENPYKIIFRKYFADSCLVIYNAVTTWYEAQNMCANNSGSMIAFTDDFPLEAMNNKMFFQLSEFVSFWVSSSKGIWVWGKRG</sequence>